<keyword evidence="5" id="KW-1185">Reference proteome</keyword>
<feature type="disulfide bond" evidence="1">
    <location>
        <begin position="155"/>
        <end position="189"/>
    </location>
</feature>
<feature type="domain" description="ShKT" evidence="3">
    <location>
        <begin position="64"/>
        <end position="102"/>
    </location>
</feature>
<dbReference type="Proteomes" id="UP000252519">
    <property type="component" value="Unassembled WGS sequence"/>
</dbReference>
<dbReference type="PROSITE" id="PS51670">
    <property type="entry name" value="SHKT"/>
    <property type="match status" value="3"/>
</dbReference>
<evidence type="ECO:0000313" key="5">
    <source>
        <dbReference type="Proteomes" id="UP000252519"/>
    </source>
</evidence>
<dbReference type="InterPro" id="IPR003582">
    <property type="entry name" value="ShKT_dom"/>
</dbReference>
<dbReference type="Pfam" id="PF01549">
    <property type="entry name" value="ShK"/>
    <property type="match status" value="3"/>
</dbReference>
<feature type="domain" description="ShKT" evidence="3">
    <location>
        <begin position="155"/>
        <end position="189"/>
    </location>
</feature>
<organism evidence="4 5">
    <name type="scientific">Ancylostoma caninum</name>
    <name type="common">Dog hookworm</name>
    <dbReference type="NCBI Taxonomy" id="29170"/>
    <lineage>
        <taxon>Eukaryota</taxon>
        <taxon>Metazoa</taxon>
        <taxon>Ecdysozoa</taxon>
        <taxon>Nematoda</taxon>
        <taxon>Chromadorea</taxon>
        <taxon>Rhabditida</taxon>
        <taxon>Rhabditina</taxon>
        <taxon>Rhabditomorpha</taxon>
        <taxon>Strongyloidea</taxon>
        <taxon>Ancylostomatidae</taxon>
        <taxon>Ancylostomatinae</taxon>
        <taxon>Ancylostoma</taxon>
    </lineage>
</organism>
<evidence type="ECO:0000259" key="3">
    <source>
        <dbReference type="PROSITE" id="PS51670"/>
    </source>
</evidence>
<dbReference type="Gene3D" id="1.10.10.1940">
    <property type="match status" value="2"/>
</dbReference>
<gene>
    <name evidence="4" type="ORF">ANCCAN_21885</name>
</gene>
<dbReference type="SMART" id="SM00254">
    <property type="entry name" value="ShKT"/>
    <property type="match status" value="4"/>
</dbReference>
<proteinExistence type="predicted"/>
<feature type="signal peptide" evidence="2">
    <location>
        <begin position="1"/>
        <end position="17"/>
    </location>
</feature>
<feature type="domain" description="ShKT" evidence="3">
    <location>
        <begin position="110"/>
        <end position="146"/>
    </location>
</feature>
<dbReference type="AlphaFoldDB" id="A0A368FJ80"/>
<dbReference type="STRING" id="29170.A0A368FJ80"/>
<name>A0A368FJ80_ANCCA</name>
<accession>A0A368FJ80</accession>
<dbReference type="OrthoDB" id="5819406at2759"/>
<reference evidence="4 5" key="1">
    <citation type="submission" date="2014-10" db="EMBL/GenBank/DDBJ databases">
        <title>Draft genome of the hookworm Ancylostoma caninum.</title>
        <authorList>
            <person name="Mitreva M."/>
        </authorList>
    </citation>
    <scope>NUCLEOTIDE SEQUENCE [LARGE SCALE GENOMIC DNA]</scope>
    <source>
        <strain evidence="4 5">Baltimore</strain>
    </source>
</reference>
<dbReference type="PANTHER" id="PTHR21724">
    <property type="entry name" value="SHKT DOMAIN-CONTAINING PROTEIN"/>
    <property type="match status" value="1"/>
</dbReference>
<evidence type="ECO:0000256" key="1">
    <source>
        <dbReference type="PROSITE-ProRule" id="PRU01005"/>
    </source>
</evidence>
<keyword evidence="1" id="KW-1015">Disulfide bond</keyword>
<evidence type="ECO:0000313" key="4">
    <source>
        <dbReference type="EMBL" id="RCN32304.1"/>
    </source>
</evidence>
<dbReference type="PANTHER" id="PTHR21724:SF109">
    <property type="entry name" value="SHKT DOMAIN-CONTAINING PROTEIN"/>
    <property type="match status" value="1"/>
</dbReference>
<protein>
    <submittedName>
        <fullName evidence="4">ShTK domain protein</fullName>
    </submittedName>
</protein>
<evidence type="ECO:0000256" key="2">
    <source>
        <dbReference type="SAM" id="SignalP"/>
    </source>
</evidence>
<dbReference type="EMBL" id="JOJR01001119">
    <property type="protein sequence ID" value="RCN32304.1"/>
    <property type="molecule type" value="Genomic_DNA"/>
</dbReference>
<feature type="chain" id="PRO_5017025928" evidence="2">
    <location>
        <begin position="18"/>
        <end position="219"/>
    </location>
</feature>
<comment type="caution">
    <text evidence="4">The sequence shown here is derived from an EMBL/GenBank/DDBJ whole genome shotgun (WGS) entry which is preliminary data.</text>
</comment>
<comment type="caution">
    <text evidence="1">Lacks conserved residue(s) required for the propagation of feature annotation.</text>
</comment>
<sequence>MLFLCLFLASFSCLVLAKEDCEKSTREDRCNEIFNNIEYCNQESYRPQLMDCLVTCGKCGAFSCNNPLPETSLNCTALASQCNSTVWERFMKEKCPATCGKCDVKNANLCKDASDSTVCSTMVRFCNSLDYYDQMTEQCASTCNRCPGSGHNGTCTDFAHDCRARIALCNNPNYDGLMHRACARTCNKCGGCYDASTNLYVSDSVHTVYVYKLGIINDI</sequence>
<keyword evidence="2" id="KW-0732">Signal</keyword>
<dbReference type="Gene3D" id="1.10.10.1870">
    <property type="entry name" value="ShTK domain-like"/>
    <property type="match status" value="1"/>
</dbReference>